<name>A0AAU8DPR7_9ACTN</name>
<keyword evidence="1" id="KW-0472">Membrane</keyword>
<sequence>MTQMSTPASRAPLGPHPGWLMTLSLAFLVASLAVTAILTGGEFIPSPSGPAATVSAFYLEQRDAVRIAALLQLASAVPLGIGTAAFHARQHRLGIRVPGPTIGLVGGTVAAVLLIISACVTWTLGSSDGGAVPGSIDTLAHLSFATGGFAHVIGLGLLVAGIAVPGLLLDLMPRALCLAGMAVALLAELSILSMVADPLQILIPVGRFGSLVWLVVAGFLIPRQRQDGPS</sequence>
<feature type="transmembrane region" description="Helical" evidence="1">
    <location>
        <begin position="64"/>
        <end position="88"/>
    </location>
</feature>
<feature type="transmembrane region" description="Helical" evidence="1">
    <location>
        <begin position="20"/>
        <end position="44"/>
    </location>
</feature>
<organism evidence="2">
    <name type="scientific">Nakamurella sp. A5-74</name>
    <dbReference type="NCBI Taxonomy" id="3158264"/>
    <lineage>
        <taxon>Bacteria</taxon>
        <taxon>Bacillati</taxon>
        <taxon>Actinomycetota</taxon>
        <taxon>Actinomycetes</taxon>
        <taxon>Nakamurellales</taxon>
        <taxon>Nakamurellaceae</taxon>
        <taxon>Nakamurella</taxon>
    </lineage>
</organism>
<dbReference type="RefSeq" id="WP_353649115.1">
    <property type="nucleotide sequence ID" value="NZ_CP159218.1"/>
</dbReference>
<reference evidence="2" key="1">
    <citation type="submission" date="2024-05" db="EMBL/GenBank/DDBJ databases">
        <authorList>
            <person name="Cai S.Y."/>
            <person name="Jin L.M."/>
            <person name="Li H.R."/>
        </authorList>
    </citation>
    <scope>NUCLEOTIDE SEQUENCE</scope>
    <source>
        <strain evidence="2">A5-74</strain>
    </source>
</reference>
<keyword evidence="1" id="KW-1133">Transmembrane helix</keyword>
<evidence type="ECO:0008006" key="3">
    <source>
        <dbReference type="Google" id="ProtNLM"/>
    </source>
</evidence>
<dbReference type="AlphaFoldDB" id="A0AAU8DPR7"/>
<feature type="transmembrane region" description="Helical" evidence="1">
    <location>
        <begin position="201"/>
        <end position="221"/>
    </location>
</feature>
<feature type="transmembrane region" description="Helical" evidence="1">
    <location>
        <begin position="100"/>
        <end position="124"/>
    </location>
</feature>
<keyword evidence="1" id="KW-0812">Transmembrane</keyword>
<proteinExistence type="predicted"/>
<feature type="transmembrane region" description="Helical" evidence="1">
    <location>
        <begin position="144"/>
        <end position="168"/>
    </location>
</feature>
<protein>
    <recommendedName>
        <fullName evidence="3">DUF4386 domain-containing protein</fullName>
    </recommendedName>
</protein>
<evidence type="ECO:0000313" key="2">
    <source>
        <dbReference type="EMBL" id="XCG63500.1"/>
    </source>
</evidence>
<feature type="transmembrane region" description="Helical" evidence="1">
    <location>
        <begin position="175"/>
        <end position="195"/>
    </location>
</feature>
<accession>A0AAU8DPR7</accession>
<dbReference type="EMBL" id="CP159218">
    <property type="protein sequence ID" value="XCG63500.1"/>
    <property type="molecule type" value="Genomic_DNA"/>
</dbReference>
<evidence type="ECO:0000256" key="1">
    <source>
        <dbReference type="SAM" id="Phobius"/>
    </source>
</evidence>
<gene>
    <name evidence="2" type="ORF">ABLG96_20275</name>
</gene>